<protein>
    <recommendedName>
        <fullName evidence="11">Intimal thickness related receptor IRP domain-containing protein</fullName>
    </recommendedName>
</protein>
<evidence type="ECO:0000256" key="1">
    <source>
        <dbReference type="ARBA" id="ARBA00004141"/>
    </source>
</evidence>
<dbReference type="Pfam" id="PF10192">
    <property type="entry name" value="GPR180-TMEM145_TM"/>
    <property type="match status" value="1"/>
</dbReference>
<feature type="domain" description="GPR180-like N-terminal" evidence="8">
    <location>
        <begin position="6"/>
        <end position="69"/>
    </location>
</feature>
<dbReference type="Pfam" id="PF21892">
    <property type="entry name" value="TMEM145_N"/>
    <property type="match status" value="2"/>
</dbReference>
<keyword evidence="4 6" id="KW-0472">Membrane</keyword>
<evidence type="ECO:0000256" key="4">
    <source>
        <dbReference type="ARBA" id="ARBA00023136"/>
    </source>
</evidence>
<gene>
    <name evidence="9" type="ORF">LSH36_5g16011</name>
</gene>
<comment type="subcellular location">
    <subcellularLocation>
        <location evidence="1">Membrane</location>
        <topology evidence="1">Multi-pass membrane protein</topology>
    </subcellularLocation>
</comment>
<keyword evidence="2 6" id="KW-0812">Transmembrane</keyword>
<feature type="transmembrane region" description="Helical" evidence="6">
    <location>
        <begin position="414"/>
        <end position="435"/>
    </location>
</feature>
<feature type="transmembrane region" description="Helical" evidence="6">
    <location>
        <begin position="305"/>
        <end position="328"/>
    </location>
</feature>
<feature type="transmembrane region" description="Helical" evidence="6">
    <location>
        <begin position="380"/>
        <end position="402"/>
    </location>
</feature>
<dbReference type="GO" id="GO:0019236">
    <property type="term" value="P:response to pheromone"/>
    <property type="evidence" value="ECO:0007669"/>
    <property type="project" value="InterPro"/>
</dbReference>
<evidence type="ECO:0008006" key="11">
    <source>
        <dbReference type="Google" id="ProtNLM"/>
    </source>
</evidence>
<evidence type="ECO:0000256" key="6">
    <source>
        <dbReference type="SAM" id="Phobius"/>
    </source>
</evidence>
<feature type="transmembrane region" description="Helical" evidence="6">
    <location>
        <begin position="266"/>
        <end position="293"/>
    </location>
</feature>
<comment type="caution">
    <text evidence="9">The sequence shown here is derived from an EMBL/GenBank/DDBJ whole genome shotgun (WGS) entry which is preliminary data.</text>
</comment>
<dbReference type="PANTHER" id="PTHR23252">
    <property type="entry name" value="INTIMAL THICKNESS RECEPTOR-RELATED"/>
    <property type="match status" value="1"/>
</dbReference>
<keyword evidence="10" id="KW-1185">Reference proteome</keyword>
<feature type="transmembrane region" description="Helical" evidence="6">
    <location>
        <begin position="447"/>
        <end position="470"/>
    </location>
</feature>
<evidence type="ECO:0000313" key="9">
    <source>
        <dbReference type="EMBL" id="KAK2170007.1"/>
    </source>
</evidence>
<keyword evidence="3 6" id="KW-1133">Transmembrane helix</keyword>
<evidence type="ECO:0000259" key="7">
    <source>
        <dbReference type="Pfam" id="PF10192"/>
    </source>
</evidence>
<organism evidence="9 10">
    <name type="scientific">Paralvinella palmiformis</name>
    <dbReference type="NCBI Taxonomy" id="53620"/>
    <lineage>
        <taxon>Eukaryota</taxon>
        <taxon>Metazoa</taxon>
        <taxon>Spiralia</taxon>
        <taxon>Lophotrochozoa</taxon>
        <taxon>Annelida</taxon>
        <taxon>Polychaeta</taxon>
        <taxon>Sedentaria</taxon>
        <taxon>Canalipalpata</taxon>
        <taxon>Terebellida</taxon>
        <taxon>Terebelliformia</taxon>
        <taxon>Alvinellidae</taxon>
        <taxon>Paralvinella</taxon>
    </lineage>
</organism>
<evidence type="ECO:0000256" key="3">
    <source>
        <dbReference type="ARBA" id="ARBA00022989"/>
    </source>
</evidence>
<feature type="transmembrane region" description="Helical" evidence="6">
    <location>
        <begin position="348"/>
        <end position="368"/>
    </location>
</feature>
<dbReference type="Proteomes" id="UP001208570">
    <property type="component" value="Unassembled WGS sequence"/>
</dbReference>
<accession>A0AAD9KEW8</accession>
<evidence type="ECO:0000256" key="5">
    <source>
        <dbReference type="ARBA" id="ARBA00023180"/>
    </source>
</evidence>
<proteinExistence type="predicted"/>
<dbReference type="GO" id="GO:0016020">
    <property type="term" value="C:membrane"/>
    <property type="evidence" value="ECO:0007669"/>
    <property type="project" value="UniProtKB-SubCell"/>
</dbReference>
<dbReference type="InterPro" id="IPR053880">
    <property type="entry name" value="GPR180-like_N"/>
</dbReference>
<dbReference type="PANTHER" id="PTHR23252:SF24">
    <property type="entry name" value="TRANSMEMBRANE PROTEIN 145"/>
    <property type="match status" value="1"/>
</dbReference>
<sequence length="600" mass="69310">MILLPQNCWQKEAVLRPENYQIIYLTLRHFWSGCKLNTTARIPYYRCTGSRVFLSARERWWFVAASKCGGPQVPQFICIIFCLDVRVSSISVHKHINYDPNCTEREAVLVVKNNQKISLSPNGRYRMYCDYSESSSGNEIVNCSATQWFRSMRERWWYIALSKCGSHMTCKEKESPPHIKPDSNQKIVLDTQHLWSGCKYVINNVTKSKELQCRASRSFRSSRERWWFVAVSRCQNSTLQGINLYYRMWLTNGDNLFYKHFSADEFYILQVDIAFLFIELVMLLGSIFVAEQLKERQLFHSTYKLYISALTLELFHLLFMCVGFGNYANNGLEGPLHGFKTFGRMLESLSYLIFLLMLILMAKGFTITRGRISTSGSIKIAIFMTLYVICYAVLFIYEAYFFDPGEVLYLYESPAGYGILALRLLGWAWFLYAIFFTLKHFPEKSKFYFPFLAFYTIWFWAGPIVILVAMKAMPLWVREKTVNGVELTVTFIGHLFFLVSLGSIDPERLAILTRPSAANENFPYHVRTCQIGIMENAQVSLSNGNNGTYTPGGELVRNGAPNFTELFTVGTQRNVEMNAGNKMEFPHQEPSNNPFIVSKQ</sequence>
<dbReference type="InterPro" id="IPR019336">
    <property type="entry name" value="GPR180/TMEM145_TM"/>
</dbReference>
<evidence type="ECO:0000259" key="8">
    <source>
        <dbReference type="Pfam" id="PF21892"/>
    </source>
</evidence>
<dbReference type="AlphaFoldDB" id="A0AAD9KEW8"/>
<dbReference type="EMBL" id="JAODUP010000005">
    <property type="protein sequence ID" value="KAK2170007.1"/>
    <property type="molecule type" value="Genomic_DNA"/>
</dbReference>
<name>A0AAD9KEW8_9ANNE</name>
<reference evidence="9" key="1">
    <citation type="journal article" date="2023" name="Mol. Biol. Evol.">
        <title>Third-Generation Sequencing Reveals the Adaptive Role of the Epigenome in Three Deep-Sea Polychaetes.</title>
        <authorList>
            <person name="Perez M."/>
            <person name="Aroh O."/>
            <person name="Sun Y."/>
            <person name="Lan Y."/>
            <person name="Juniper S.K."/>
            <person name="Young C.R."/>
            <person name="Angers B."/>
            <person name="Qian P.Y."/>
        </authorList>
    </citation>
    <scope>NUCLEOTIDE SEQUENCE</scope>
    <source>
        <strain evidence="9">P08H-3</strain>
    </source>
</reference>
<feature type="domain" description="GPR180/TMEM145 transmembrane" evidence="7">
    <location>
        <begin position="275"/>
        <end position="497"/>
    </location>
</feature>
<feature type="domain" description="GPR180-like N-terminal" evidence="8">
    <location>
        <begin position="167"/>
        <end position="246"/>
    </location>
</feature>
<feature type="transmembrane region" description="Helical" evidence="6">
    <location>
        <begin position="482"/>
        <end position="504"/>
    </location>
</feature>
<dbReference type="GO" id="GO:0007186">
    <property type="term" value="P:G protein-coupled receptor signaling pathway"/>
    <property type="evidence" value="ECO:0007669"/>
    <property type="project" value="InterPro"/>
</dbReference>
<evidence type="ECO:0000256" key="2">
    <source>
        <dbReference type="ARBA" id="ARBA00022692"/>
    </source>
</evidence>
<keyword evidence="5" id="KW-0325">Glycoprotein</keyword>
<dbReference type="InterPro" id="IPR047831">
    <property type="entry name" value="GPR180/TMEM145"/>
</dbReference>
<evidence type="ECO:0000313" key="10">
    <source>
        <dbReference type="Proteomes" id="UP001208570"/>
    </source>
</evidence>